<comment type="subcellular location">
    <subcellularLocation>
        <location evidence="1">Membrane</location>
        <topology evidence="1">Multi-pass membrane protein</topology>
    </subcellularLocation>
</comment>
<feature type="region of interest" description="Disordered" evidence="5">
    <location>
        <begin position="446"/>
        <end position="480"/>
    </location>
</feature>
<name>A0A6J7FNG8_9ZZZZ</name>
<dbReference type="EMBL" id="CAFBLP010000132">
    <property type="protein sequence ID" value="CAB4894340.1"/>
    <property type="molecule type" value="Genomic_DNA"/>
</dbReference>
<feature type="transmembrane region" description="Helical" evidence="6">
    <location>
        <begin position="269"/>
        <end position="288"/>
    </location>
</feature>
<feature type="transmembrane region" description="Helical" evidence="6">
    <location>
        <begin position="239"/>
        <end position="262"/>
    </location>
</feature>
<reference evidence="9" key="1">
    <citation type="submission" date="2020-05" db="EMBL/GenBank/DDBJ databases">
        <authorList>
            <person name="Chiriac C."/>
            <person name="Salcher M."/>
            <person name="Ghai R."/>
            <person name="Kavagutti S V."/>
        </authorList>
    </citation>
    <scope>NUCLEOTIDE SEQUENCE</scope>
</reference>
<feature type="transmembrane region" description="Helical" evidence="6">
    <location>
        <begin position="294"/>
        <end position="311"/>
    </location>
</feature>
<evidence type="ECO:0000256" key="3">
    <source>
        <dbReference type="ARBA" id="ARBA00022989"/>
    </source>
</evidence>
<keyword evidence="4 6" id="KW-0472">Membrane</keyword>
<keyword evidence="3 6" id="KW-1133">Transmembrane helix</keyword>
<accession>A0A6J7FNG8</accession>
<feature type="domain" description="NfeD-like C-terminal" evidence="7">
    <location>
        <begin position="381"/>
        <end position="437"/>
    </location>
</feature>
<dbReference type="InterPro" id="IPR056739">
    <property type="entry name" value="NfeD_membrane"/>
</dbReference>
<dbReference type="PANTHER" id="PTHR33507">
    <property type="entry name" value="INNER MEMBRANE PROTEIN YBBJ"/>
    <property type="match status" value="1"/>
</dbReference>
<dbReference type="Pfam" id="PF01957">
    <property type="entry name" value="NfeD"/>
    <property type="match status" value="1"/>
</dbReference>
<dbReference type="AlphaFoldDB" id="A0A6J7FNG8"/>
<evidence type="ECO:0000256" key="2">
    <source>
        <dbReference type="ARBA" id="ARBA00022692"/>
    </source>
</evidence>
<dbReference type="SUPFAM" id="SSF141322">
    <property type="entry name" value="NfeD domain-like"/>
    <property type="match status" value="1"/>
</dbReference>
<evidence type="ECO:0000256" key="5">
    <source>
        <dbReference type="SAM" id="MobiDB-lite"/>
    </source>
</evidence>
<dbReference type="Pfam" id="PF24961">
    <property type="entry name" value="NfeD_membrane"/>
    <property type="match status" value="1"/>
</dbReference>
<organism evidence="9">
    <name type="scientific">freshwater metagenome</name>
    <dbReference type="NCBI Taxonomy" id="449393"/>
    <lineage>
        <taxon>unclassified sequences</taxon>
        <taxon>metagenomes</taxon>
        <taxon>ecological metagenomes</taxon>
    </lineage>
</organism>
<evidence type="ECO:0000256" key="4">
    <source>
        <dbReference type="ARBA" id="ARBA00023136"/>
    </source>
</evidence>
<dbReference type="InterPro" id="IPR029045">
    <property type="entry name" value="ClpP/crotonase-like_dom_sf"/>
</dbReference>
<feature type="domain" description="NfeD integral membrane" evidence="8">
    <location>
        <begin position="248"/>
        <end position="363"/>
    </location>
</feature>
<feature type="transmembrane region" description="Helical" evidence="6">
    <location>
        <begin position="318"/>
        <end position="335"/>
    </location>
</feature>
<evidence type="ECO:0000256" key="6">
    <source>
        <dbReference type="SAM" id="Phobius"/>
    </source>
</evidence>
<evidence type="ECO:0000313" key="9">
    <source>
        <dbReference type="EMBL" id="CAB4894340.1"/>
    </source>
</evidence>
<dbReference type="GO" id="GO:0016020">
    <property type="term" value="C:membrane"/>
    <property type="evidence" value="ECO:0007669"/>
    <property type="project" value="UniProtKB-SubCell"/>
</dbReference>
<dbReference type="InterPro" id="IPR002810">
    <property type="entry name" value="NfeD-like_C"/>
</dbReference>
<dbReference type="InterPro" id="IPR012340">
    <property type="entry name" value="NA-bd_OB-fold"/>
</dbReference>
<feature type="compositionally biased region" description="Low complexity" evidence="5">
    <location>
        <begin position="457"/>
        <end position="480"/>
    </location>
</feature>
<evidence type="ECO:0000259" key="7">
    <source>
        <dbReference type="Pfam" id="PF01957"/>
    </source>
</evidence>
<dbReference type="Gene3D" id="3.90.226.10">
    <property type="entry name" value="2-enoyl-CoA Hydratase, Chain A, domain 1"/>
    <property type="match status" value="1"/>
</dbReference>
<feature type="transmembrane region" description="Helical" evidence="6">
    <location>
        <begin position="347"/>
        <end position="365"/>
    </location>
</feature>
<dbReference type="InterPro" id="IPR052165">
    <property type="entry name" value="Membrane_assoc_protease"/>
</dbReference>
<keyword evidence="2 6" id="KW-0812">Transmembrane</keyword>
<evidence type="ECO:0000259" key="8">
    <source>
        <dbReference type="Pfam" id="PF24961"/>
    </source>
</evidence>
<gene>
    <name evidence="9" type="ORF">UFOPK3376_03063</name>
</gene>
<protein>
    <submittedName>
        <fullName evidence="9">Unannotated protein</fullName>
    </submittedName>
</protein>
<proteinExistence type="predicted"/>
<dbReference type="SUPFAM" id="SSF52096">
    <property type="entry name" value="ClpP/crotonase"/>
    <property type="match status" value="1"/>
</dbReference>
<dbReference type="PANTHER" id="PTHR33507:SF4">
    <property type="entry name" value="NODULATION COMPETITIVENESS PROTEIN NFED"/>
    <property type="match status" value="1"/>
</dbReference>
<sequence length="480" mass="49408">MRRLAIIFLAVAAGVGLLAPPAGASGHVTTSAHPSADGAAQLAPVDVVQVSGLIDEILIDEITQSIRQAGDHGSQALILQINSGGAVVSRDRMAVLLGRLHDSPIPIGIWVGPSGAALTGLPAQLLAAADATGMAPGTSIGKYGTPLTVEGVTVDFGAATDAMRTETLGFQDARTRGALKLQTTDEGVPAIKNMVLAMDGLQARGRTLDTVSESLTDVGGTQNNATLVRFFKLSLINQLLHTVSSPAVAYLLFIIGMALLIFEFFTAGVGVAGVVGGVCLVLACYGLAALPLNGWALAAIVVAFVAFSIDVQVGIPRLWTGVGLVLFAGGSWLLFRDVLGASLRPSWITLIAGVGGIMLTFIVGMPSMVRTRFATPTVGREWMIGELGVALAEISPEGIAQVSGGRWRARTNRATPLKAGEALRVVAIDGVTLEVEPVEGAAKDYREMRKKSHADDTVTGDTVTGDTATGDTATAGGTSV</sequence>
<dbReference type="Gene3D" id="2.40.50.140">
    <property type="entry name" value="Nucleic acid-binding proteins"/>
    <property type="match status" value="1"/>
</dbReference>
<evidence type="ECO:0000256" key="1">
    <source>
        <dbReference type="ARBA" id="ARBA00004141"/>
    </source>
</evidence>